<dbReference type="CDD" id="cd04301">
    <property type="entry name" value="NAT_SF"/>
    <property type="match status" value="1"/>
</dbReference>
<dbReference type="Pfam" id="PF00583">
    <property type="entry name" value="Acetyltransf_1"/>
    <property type="match status" value="1"/>
</dbReference>
<keyword evidence="6 9" id="KW-0808">Transferase</keyword>
<accession>A0A3D9LES7</accession>
<evidence type="ECO:0000256" key="1">
    <source>
        <dbReference type="ARBA" id="ARBA00003741"/>
    </source>
</evidence>
<dbReference type="PROSITE" id="PS51186">
    <property type="entry name" value="GNAT"/>
    <property type="match status" value="1"/>
</dbReference>
<organism evidence="12 13">
    <name type="scientific">Citricoccus muralis</name>
    <dbReference type="NCBI Taxonomy" id="169134"/>
    <lineage>
        <taxon>Bacteria</taxon>
        <taxon>Bacillati</taxon>
        <taxon>Actinomycetota</taxon>
        <taxon>Actinomycetes</taxon>
        <taxon>Micrococcales</taxon>
        <taxon>Micrococcaceae</taxon>
        <taxon>Citricoccus</taxon>
    </lineage>
</organism>
<dbReference type="EMBL" id="QREH01000001">
    <property type="protein sequence ID" value="REE04951.1"/>
    <property type="molecule type" value="Genomic_DNA"/>
</dbReference>
<evidence type="ECO:0000313" key="13">
    <source>
        <dbReference type="Proteomes" id="UP000256727"/>
    </source>
</evidence>
<dbReference type="AlphaFoldDB" id="A0A3D9LES7"/>
<proteinExistence type="inferred from homology"/>
<evidence type="ECO:0000256" key="10">
    <source>
        <dbReference type="SAM" id="MobiDB-lite"/>
    </source>
</evidence>
<comment type="caution">
    <text evidence="12">The sequence shown here is derived from an EMBL/GenBank/DDBJ whole genome shotgun (WGS) entry which is preliminary data.</text>
</comment>
<dbReference type="NCBIfam" id="TIGR02406">
    <property type="entry name" value="ectoine_EctA"/>
    <property type="match status" value="1"/>
</dbReference>
<dbReference type="GO" id="GO:0033816">
    <property type="term" value="F:diaminobutyrate acetyltransferase activity"/>
    <property type="evidence" value="ECO:0007669"/>
    <property type="project" value="UniProtKB-EC"/>
</dbReference>
<dbReference type="RefSeq" id="WP_115932807.1">
    <property type="nucleotide sequence ID" value="NZ_QREH01000001.1"/>
</dbReference>
<dbReference type="SUPFAM" id="SSF55729">
    <property type="entry name" value="Acyl-CoA N-acyltransferases (Nat)"/>
    <property type="match status" value="1"/>
</dbReference>
<gene>
    <name evidence="9" type="primary">ectA</name>
    <name evidence="12" type="ORF">C8E99_2809</name>
</gene>
<evidence type="ECO:0000313" key="12">
    <source>
        <dbReference type="EMBL" id="REE04951.1"/>
    </source>
</evidence>
<dbReference type="EC" id="2.3.1.178" evidence="4 9"/>
<evidence type="ECO:0000256" key="4">
    <source>
        <dbReference type="ARBA" id="ARBA00012355"/>
    </source>
</evidence>
<evidence type="ECO:0000256" key="7">
    <source>
        <dbReference type="ARBA" id="ARBA00023315"/>
    </source>
</evidence>
<evidence type="ECO:0000256" key="6">
    <source>
        <dbReference type="ARBA" id="ARBA00022679"/>
    </source>
</evidence>
<evidence type="ECO:0000256" key="3">
    <source>
        <dbReference type="ARBA" id="ARBA00010712"/>
    </source>
</evidence>
<keyword evidence="7 9" id="KW-0012">Acyltransferase</keyword>
<dbReference type="InterPro" id="IPR012772">
    <property type="entry name" value="Ectoine_EctA"/>
</dbReference>
<dbReference type="Proteomes" id="UP000256727">
    <property type="component" value="Unassembled WGS sequence"/>
</dbReference>
<sequence>MADDADTALTTRPTAPVLRPPQTEDGAALWHMTKDSEVLDLNSSYYYLLWCRDFADTTVIAEIDGEPAGFVTGYLRPDAPTTLMVWQVAVTEAARGHGLASRMLDELVARTSAEALETTITDDNAASQRLFASLAERFGADHQITPLITAEMYPDGHDTEYLHRISPLAQ</sequence>
<dbReference type="InterPro" id="IPR000182">
    <property type="entry name" value="GNAT_dom"/>
</dbReference>
<protein>
    <recommendedName>
        <fullName evidence="5 9">L-2,4-diaminobutyric acid acetyltransferase</fullName>
        <shortName evidence="9">DABA acetyltransferase</shortName>
        <ecNumber evidence="4 9">2.3.1.178</ecNumber>
    </recommendedName>
</protein>
<comment type="similarity">
    <text evidence="3 9">Belongs to the acetyltransferase family. EctA subfamily.</text>
</comment>
<evidence type="ECO:0000256" key="8">
    <source>
        <dbReference type="ARBA" id="ARBA00048924"/>
    </source>
</evidence>
<dbReference type="UniPathway" id="UPA00067">
    <property type="reaction ID" value="UER00122"/>
</dbReference>
<comment type="function">
    <text evidence="1 9">Catalyzes the acetylation of L-2,4-diaminobutyrate (DABA) to gamma-N-acetyl-alpha,gamma-diaminobutyric acid (ADABA) with acetyl coenzyme A.</text>
</comment>
<feature type="domain" description="N-acetyltransferase" evidence="11">
    <location>
        <begin position="16"/>
        <end position="166"/>
    </location>
</feature>
<reference evidence="12 13" key="1">
    <citation type="submission" date="2018-07" db="EMBL/GenBank/DDBJ databases">
        <title>Sequencing the genomes of 1000 actinobacteria strains.</title>
        <authorList>
            <person name="Klenk H.-P."/>
        </authorList>
    </citation>
    <scope>NUCLEOTIDE SEQUENCE [LARGE SCALE GENOMIC DNA]</scope>
    <source>
        <strain evidence="12 13">DSM 14442</strain>
    </source>
</reference>
<name>A0A3D9LES7_9MICC</name>
<comment type="catalytic activity">
    <reaction evidence="8 9">
        <text>L-2,4-diaminobutanoate + acetyl-CoA = (2S)-4-acetamido-2-aminobutanoate + CoA + H(+)</text>
        <dbReference type="Rhea" id="RHEA:16901"/>
        <dbReference type="ChEBI" id="CHEBI:15378"/>
        <dbReference type="ChEBI" id="CHEBI:57287"/>
        <dbReference type="ChEBI" id="CHEBI:57288"/>
        <dbReference type="ChEBI" id="CHEBI:58761"/>
        <dbReference type="ChEBI" id="CHEBI:58929"/>
        <dbReference type="EC" id="2.3.1.178"/>
    </reaction>
</comment>
<dbReference type="OrthoDB" id="2436196at2"/>
<keyword evidence="13" id="KW-1185">Reference proteome</keyword>
<evidence type="ECO:0000256" key="9">
    <source>
        <dbReference type="RuleBase" id="RU365045"/>
    </source>
</evidence>
<evidence type="ECO:0000259" key="11">
    <source>
        <dbReference type="PROSITE" id="PS51186"/>
    </source>
</evidence>
<dbReference type="InterPro" id="IPR016181">
    <property type="entry name" value="Acyl_CoA_acyltransferase"/>
</dbReference>
<evidence type="ECO:0000256" key="5">
    <source>
        <dbReference type="ARBA" id="ARBA00017935"/>
    </source>
</evidence>
<dbReference type="Gene3D" id="3.40.630.30">
    <property type="match status" value="1"/>
</dbReference>
<feature type="region of interest" description="Disordered" evidence="10">
    <location>
        <begin position="1"/>
        <end position="22"/>
    </location>
</feature>
<evidence type="ECO:0000256" key="2">
    <source>
        <dbReference type="ARBA" id="ARBA00004978"/>
    </source>
</evidence>
<dbReference type="GO" id="GO:0019491">
    <property type="term" value="P:ectoine biosynthetic process"/>
    <property type="evidence" value="ECO:0007669"/>
    <property type="project" value="UniProtKB-UniPathway"/>
</dbReference>
<comment type="pathway">
    <text evidence="2 9">Amine and polyamine biosynthesis; ectoine biosynthesis; L-ectoine from L-aspartate 4-semialdehyde: step 2/3.</text>
</comment>